<accession>A0ABN2N9T2</accession>
<evidence type="ECO:0000256" key="1">
    <source>
        <dbReference type="PROSITE-ProRule" id="PRU00325"/>
    </source>
</evidence>
<dbReference type="InterPro" id="IPR007527">
    <property type="entry name" value="Znf_SWIM"/>
</dbReference>
<comment type="caution">
    <text evidence="4">The sequence shown here is derived from an EMBL/GenBank/DDBJ whole genome shotgun (WGS) entry which is preliminary data.</text>
</comment>
<evidence type="ECO:0000256" key="2">
    <source>
        <dbReference type="SAM" id="MobiDB-lite"/>
    </source>
</evidence>
<dbReference type="Proteomes" id="UP001501094">
    <property type="component" value="Unassembled WGS sequence"/>
</dbReference>
<dbReference type="EMBL" id="BAAANL010000002">
    <property type="protein sequence ID" value="GAA1857798.1"/>
    <property type="molecule type" value="Genomic_DNA"/>
</dbReference>
<keyword evidence="5" id="KW-1185">Reference proteome</keyword>
<evidence type="ECO:0000313" key="5">
    <source>
        <dbReference type="Proteomes" id="UP001501094"/>
    </source>
</evidence>
<protein>
    <submittedName>
        <fullName evidence="4">SWIM zinc finger family protein</fullName>
    </submittedName>
</protein>
<feature type="region of interest" description="Disordered" evidence="2">
    <location>
        <begin position="104"/>
        <end position="129"/>
    </location>
</feature>
<feature type="domain" description="SWIM-type" evidence="3">
    <location>
        <begin position="47"/>
        <end position="80"/>
    </location>
</feature>
<proteinExistence type="predicted"/>
<keyword evidence="1" id="KW-0863">Zinc-finger</keyword>
<sequence>MEAVAPDAKALAAARKLVAGTGWSNDGCGGGSAALWGECAGSGKKPYQVCIDLDEPAYKCSCPSRKFPCKHAIALLLRWSEGKVAEQAEPAQFAAEWLKQRTARAEQKEARESAPRTEEQEAASRRRAEARAERVAQGVADLARWLDDQAAGGIAGLGRAGYGVFDDVAARLVDAQAPGLAAAVRRCGSAASSGNGWEERLLGELGLLRLLVSAAERVDELPGPLADTVRSRLGLVPGSDDVLAGTPVRDTWDVLGMRDTQDDTLTARAVWLRGRNTGRPALVLSFAAGNQALPVDLVPGTTLDAGLCFYPGALPLRALVRERYATIQAEEPAPSSVPLPDAFDELAVAIGTDPWLDRYPVVVRAVLRTGTPWRLEGDGVSVPLDRLSTPWDMLAAAGGEACPVVAEWTPNGLFPLAVYAPDGVVAGTRKAAA</sequence>
<keyword evidence="1" id="KW-0862">Zinc</keyword>
<keyword evidence="1" id="KW-0479">Metal-binding</keyword>
<evidence type="ECO:0000259" key="3">
    <source>
        <dbReference type="PROSITE" id="PS50966"/>
    </source>
</evidence>
<evidence type="ECO:0000313" key="4">
    <source>
        <dbReference type="EMBL" id="GAA1857798.1"/>
    </source>
</evidence>
<organism evidence="4 5">
    <name type="scientific">Myceligenerans crystallogenes</name>
    <dbReference type="NCBI Taxonomy" id="316335"/>
    <lineage>
        <taxon>Bacteria</taxon>
        <taxon>Bacillati</taxon>
        <taxon>Actinomycetota</taxon>
        <taxon>Actinomycetes</taxon>
        <taxon>Micrococcales</taxon>
        <taxon>Promicromonosporaceae</taxon>
        <taxon>Myceligenerans</taxon>
    </lineage>
</organism>
<gene>
    <name evidence="4" type="ORF">GCM10009751_14080</name>
</gene>
<name>A0ABN2N9T2_9MICO</name>
<reference evidence="4 5" key="1">
    <citation type="journal article" date="2019" name="Int. J. Syst. Evol. Microbiol.">
        <title>The Global Catalogue of Microorganisms (GCM) 10K type strain sequencing project: providing services to taxonomists for standard genome sequencing and annotation.</title>
        <authorList>
            <consortium name="The Broad Institute Genomics Platform"/>
            <consortium name="The Broad Institute Genome Sequencing Center for Infectious Disease"/>
            <person name="Wu L."/>
            <person name="Ma J."/>
        </authorList>
    </citation>
    <scope>NUCLEOTIDE SEQUENCE [LARGE SCALE GENOMIC DNA]</scope>
    <source>
        <strain evidence="4 5">JCM 14326</strain>
    </source>
</reference>
<dbReference type="PROSITE" id="PS50966">
    <property type="entry name" value="ZF_SWIM"/>
    <property type="match status" value="1"/>
</dbReference>
<dbReference type="Pfam" id="PF04434">
    <property type="entry name" value="SWIM"/>
    <property type="match status" value="1"/>
</dbReference>